<dbReference type="Proteomes" id="UP000029843">
    <property type="component" value="Unassembled WGS sequence"/>
</dbReference>
<organism evidence="1 2">
    <name type="scientific">Colwellia psychrerythraea</name>
    <name type="common">Vibrio psychroerythus</name>
    <dbReference type="NCBI Taxonomy" id="28229"/>
    <lineage>
        <taxon>Bacteria</taxon>
        <taxon>Pseudomonadati</taxon>
        <taxon>Pseudomonadota</taxon>
        <taxon>Gammaproteobacteria</taxon>
        <taxon>Alteromonadales</taxon>
        <taxon>Colwelliaceae</taxon>
        <taxon>Colwellia</taxon>
    </lineage>
</organism>
<evidence type="ECO:0000313" key="2">
    <source>
        <dbReference type="Proteomes" id="UP000029843"/>
    </source>
</evidence>
<sequence length="147" mass="16748">MQQDLFQALHYDPLDEANAPDYDLAAELVGAIQQSIRKSPYSRAQVVDRINLCLRNSDITVTTVKFNKWLSPSQANLIPAAVLTALSWAVGSNYHFDILVNPLHQKLVHNSGDFIREINEKRIIAELQIKETRALEKQMQQMLEGKY</sequence>
<gene>
    <name evidence="1" type="ORF">ND2E_3038</name>
</gene>
<dbReference type="RefSeq" id="WP_033093812.1">
    <property type="nucleotide sequence ID" value="NZ_JQED01000021.1"/>
</dbReference>
<dbReference type="PATRIC" id="fig|28229.4.peg.2084"/>
<accession>A0A099KPN7</accession>
<comment type="caution">
    <text evidence="1">The sequence shown here is derived from an EMBL/GenBank/DDBJ whole genome shotgun (WGS) entry which is preliminary data.</text>
</comment>
<dbReference type="EMBL" id="JQED01000021">
    <property type="protein sequence ID" value="KGJ92145.1"/>
    <property type="molecule type" value="Genomic_DNA"/>
</dbReference>
<proteinExistence type="predicted"/>
<reference evidence="1 2" key="1">
    <citation type="submission" date="2014-08" db="EMBL/GenBank/DDBJ databases">
        <title>Genomic and Phenotypic Diversity of Colwellia psychrerythraea strains from Disparate Marine Basins.</title>
        <authorList>
            <person name="Techtmann S.M."/>
            <person name="Stelling S.C."/>
            <person name="Utturkar S.M."/>
            <person name="Alshibli N."/>
            <person name="Harris A."/>
            <person name="Brown S.D."/>
            <person name="Hazen T.C."/>
        </authorList>
    </citation>
    <scope>NUCLEOTIDE SEQUENCE [LARGE SCALE GENOMIC DNA]</scope>
    <source>
        <strain evidence="1 2">ND2E</strain>
    </source>
</reference>
<protein>
    <submittedName>
        <fullName evidence="1">Uncharacterized protein</fullName>
    </submittedName>
</protein>
<evidence type="ECO:0000313" key="1">
    <source>
        <dbReference type="EMBL" id="KGJ92145.1"/>
    </source>
</evidence>
<name>A0A099KPN7_COLPS</name>
<dbReference type="OrthoDB" id="6388463at2"/>
<dbReference type="AlphaFoldDB" id="A0A099KPN7"/>